<keyword evidence="1" id="KW-1185">Reference proteome</keyword>
<dbReference type="AlphaFoldDB" id="A0A915LUK4"/>
<accession>A0A915LUK4</accession>
<name>A0A915LUK4_MELJA</name>
<proteinExistence type="predicted"/>
<dbReference type="Proteomes" id="UP000887561">
    <property type="component" value="Unplaced"/>
</dbReference>
<protein>
    <submittedName>
        <fullName evidence="2">Uncharacterized protein</fullName>
    </submittedName>
</protein>
<sequence>MAPTKSRAVWLREWISRIGGNSVYTTDSKVIFCEACQQKVLNTFDANDAVCIEESKKCFDNSTWQDLAYIHSNFGELPQSIVRLEKQGMSIHEALEVFANVRNQLDSAIGDKSARIREKFSFILSNNPGIEIFSQICLILSGQNTLCDISPTLLPYYKFAPLTSTDVERSFSIYKTTLADNR</sequence>
<organism evidence="1 2">
    <name type="scientific">Meloidogyne javanica</name>
    <name type="common">Root-knot nematode worm</name>
    <dbReference type="NCBI Taxonomy" id="6303"/>
    <lineage>
        <taxon>Eukaryota</taxon>
        <taxon>Metazoa</taxon>
        <taxon>Ecdysozoa</taxon>
        <taxon>Nematoda</taxon>
        <taxon>Chromadorea</taxon>
        <taxon>Rhabditida</taxon>
        <taxon>Tylenchina</taxon>
        <taxon>Tylenchomorpha</taxon>
        <taxon>Tylenchoidea</taxon>
        <taxon>Meloidogynidae</taxon>
        <taxon>Meloidogyninae</taxon>
        <taxon>Meloidogyne</taxon>
        <taxon>Meloidogyne incognita group</taxon>
    </lineage>
</organism>
<evidence type="ECO:0000313" key="2">
    <source>
        <dbReference type="WBParaSite" id="scaffold17084_cov221.g18500"/>
    </source>
</evidence>
<evidence type="ECO:0000313" key="1">
    <source>
        <dbReference type="Proteomes" id="UP000887561"/>
    </source>
</evidence>
<reference evidence="2" key="1">
    <citation type="submission" date="2022-11" db="UniProtKB">
        <authorList>
            <consortium name="WormBaseParasite"/>
        </authorList>
    </citation>
    <scope>IDENTIFICATION</scope>
</reference>
<dbReference type="WBParaSite" id="scaffold17084_cov221.g18500">
    <property type="protein sequence ID" value="scaffold17084_cov221.g18500"/>
    <property type="gene ID" value="scaffold17084_cov221.g18500"/>
</dbReference>